<dbReference type="AlphaFoldDB" id="A0A812P091"/>
<evidence type="ECO:0000259" key="2">
    <source>
        <dbReference type="Pfam" id="PF00296"/>
    </source>
</evidence>
<dbReference type="Gene3D" id="3.20.20.30">
    <property type="entry name" value="Luciferase-like domain"/>
    <property type="match status" value="1"/>
</dbReference>
<evidence type="ECO:0000313" key="5">
    <source>
        <dbReference type="Proteomes" id="UP000649617"/>
    </source>
</evidence>
<dbReference type="InterPro" id="IPR032466">
    <property type="entry name" value="Metal_Hydrolase"/>
</dbReference>
<dbReference type="OrthoDB" id="194468at2759"/>
<sequence>MYSPAETQFGLAVPSELWTLPIAEKQALASRIHTSGYDHVFMADHVSFRNGSGTDGFVEVAGLSQLHDQLGVMISIYLLPLRHPLPVARALATMAKLAPGRMTFGVGVGGEDRHEIEICGVDPRTRGKRTNESLEIIRRLLAGEVVDYQGDHFDIEQATIRPQPKHPIPFIIGGRSDAALLRTAKYGDGWIGVWCSERRYAEAVDLIQSEADACGRGDTPWLHGYQPWVGVDHNPKAAQQAVKTQMEAFYKVPFEKFERYTPAGTPADVATQLAGYSAAGVRMFNLKICCEHPSEEVHYAGEVQRELMKLIAGKTHTDDNNGTQPDAPYYDAVLFNGTVYDGSGGTPVVADVGIRGDKIDFIGKISADQTDLPIDATNLAVAPGFINMLSWATESLLVDGASQSNIRQGVTLEVFGEGSSMGPLTPRMRALMLERQGEIQFDIPWTTLGEYLAHLEHKGIAPNVASFVGATTVRVHELGFANRAPNPAELKAMQALVAQAMREGALGVGSSLIYAPAFYAQTDELIALMQTAAQFNGRYISHLRSEGNRLLESIEELITIAQHSGAGAEIYHLKISGRQNWPKFEAAVDLIETARASGLDITANMYTYTAGSTGLDAAMPPWVQEGGYEAWVNRLKQPDIRAEVVKQMTSPTDEWENLLRAAGPENTLLVGFSNPELRHYTGKTLANIAAQRKMSAAQTAIDLVIEDGSRVQVVYFLMSPENVARTLQLPWVSFGSDAASMAAEGVFLARSTHPRAYGNFARVLGKYVREEKLVSLSEAIRKLTRLPAENLRLVKRGQLKPGYFADIAVFNPELVRDLATYDTPHQYSEGMVHVFVNGTRALADGEPTGRLPGRVVRGPGWTGWSEPEVLH</sequence>
<dbReference type="InterPro" id="IPR011251">
    <property type="entry name" value="Luciferase-like_dom"/>
</dbReference>
<keyword evidence="1" id="KW-0560">Oxidoreductase</keyword>
<dbReference type="PANTHER" id="PTHR43244:SF1">
    <property type="entry name" value="5,10-METHYLENETETRAHYDROMETHANOPTERIN REDUCTASE"/>
    <property type="match status" value="1"/>
</dbReference>
<comment type="caution">
    <text evidence="4">The sequence shown here is derived from an EMBL/GenBank/DDBJ whole genome shotgun (WGS) entry which is preliminary data.</text>
</comment>
<dbReference type="Gene3D" id="3.20.20.140">
    <property type="entry name" value="Metal-dependent hydrolases"/>
    <property type="match status" value="2"/>
</dbReference>
<evidence type="ECO:0000313" key="4">
    <source>
        <dbReference type="EMBL" id="CAE7311813.1"/>
    </source>
</evidence>
<dbReference type="GO" id="GO:0016705">
    <property type="term" value="F:oxidoreductase activity, acting on paired donors, with incorporation or reduction of molecular oxygen"/>
    <property type="evidence" value="ECO:0007669"/>
    <property type="project" value="InterPro"/>
</dbReference>
<dbReference type="GO" id="GO:0016810">
    <property type="term" value="F:hydrolase activity, acting on carbon-nitrogen (but not peptide) bonds"/>
    <property type="evidence" value="ECO:0007669"/>
    <property type="project" value="InterPro"/>
</dbReference>
<dbReference type="Pfam" id="PF07969">
    <property type="entry name" value="Amidohydro_3"/>
    <property type="match status" value="1"/>
</dbReference>
<reference evidence="4" key="1">
    <citation type="submission" date="2021-02" db="EMBL/GenBank/DDBJ databases">
        <authorList>
            <person name="Dougan E. K."/>
            <person name="Rhodes N."/>
            <person name="Thang M."/>
            <person name="Chan C."/>
        </authorList>
    </citation>
    <scope>NUCLEOTIDE SEQUENCE</scope>
</reference>
<dbReference type="Proteomes" id="UP000649617">
    <property type="component" value="Unassembled WGS sequence"/>
</dbReference>
<dbReference type="InterPro" id="IPR036661">
    <property type="entry name" value="Luciferase-like_sf"/>
</dbReference>
<dbReference type="InterPro" id="IPR013108">
    <property type="entry name" value="Amidohydro_3"/>
</dbReference>
<dbReference type="SUPFAM" id="SSF51338">
    <property type="entry name" value="Composite domain of metallo-dependent hydrolases"/>
    <property type="match status" value="1"/>
</dbReference>
<dbReference type="EMBL" id="CAJNIZ010011112">
    <property type="protein sequence ID" value="CAE7311813.1"/>
    <property type="molecule type" value="Genomic_DNA"/>
</dbReference>
<dbReference type="InterPro" id="IPR050564">
    <property type="entry name" value="F420-G6PD/mer"/>
</dbReference>
<dbReference type="Pfam" id="PF00296">
    <property type="entry name" value="Bac_luciferase"/>
    <property type="match status" value="1"/>
</dbReference>
<protein>
    <submittedName>
        <fullName evidence="4">Dan protein</fullName>
    </submittedName>
</protein>
<dbReference type="SUPFAM" id="SSF51679">
    <property type="entry name" value="Bacterial luciferase-like"/>
    <property type="match status" value="1"/>
</dbReference>
<dbReference type="CDD" id="cd01297">
    <property type="entry name" value="D-aminoacylase"/>
    <property type="match status" value="1"/>
</dbReference>
<organism evidence="4 5">
    <name type="scientific">Symbiodinium pilosum</name>
    <name type="common">Dinoflagellate</name>
    <dbReference type="NCBI Taxonomy" id="2952"/>
    <lineage>
        <taxon>Eukaryota</taxon>
        <taxon>Sar</taxon>
        <taxon>Alveolata</taxon>
        <taxon>Dinophyceae</taxon>
        <taxon>Suessiales</taxon>
        <taxon>Symbiodiniaceae</taxon>
        <taxon>Symbiodinium</taxon>
    </lineage>
</organism>
<name>A0A812P091_SYMPI</name>
<dbReference type="InterPro" id="IPR011059">
    <property type="entry name" value="Metal-dep_hydrolase_composite"/>
</dbReference>
<dbReference type="SUPFAM" id="SSF51556">
    <property type="entry name" value="Metallo-dependent hydrolases"/>
    <property type="match status" value="1"/>
</dbReference>
<keyword evidence="5" id="KW-1185">Reference proteome</keyword>
<dbReference type="CDD" id="cd01097">
    <property type="entry name" value="Tetrahydromethanopterin_reductase"/>
    <property type="match status" value="1"/>
</dbReference>
<evidence type="ECO:0000259" key="3">
    <source>
        <dbReference type="Pfam" id="PF07969"/>
    </source>
</evidence>
<dbReference type="PANTHER" id="PTHR43244">
    <property type="match status" value="1"/>
</dbReference>
<accession>A0A812P091</accession>
<feature type="domain" description="Luciferase-like" evidence="2">
    <location>
        <begin position="21"/>
        <end position="253"/>
    </location>
</feature>
<evidence type="ECO:0000256" key="1">
    <source>
        <dbReference type="ARBA" id="ARBA00023002"/>
    </source>
</evidence>
<feature type="domain" description="Amidohydrolase 3" evidence="3">
    <location>
        <begin position="374"/>
        <end position="839"/>
    </location>
</feature>
<proteinExistence type="predicted"/>
<gene>
    <name evidence="4" type="primary">dan</name>
    <name evidence="4" type="ORF">SPIL2461_LOCUS7074</name>
</gene>